<protein>
    <submittedName>
        <fullName evidence="1">DUF3231 family protein</fullName>
    </submittedName>
</protein>
<accession>A0ABS6JDZ7</accession>
<dbReference type="EMBL" id="JAHQCS010000088">
    <property type="protein sequence ID" value="MBU9711897.1"/>
    <property type="molecule type" value="Genomic_DNA"/>
</dbReference>
<sequence length="332" mass="37190">MMEKKINLTASEIGSLWASYITESATIPILKYFLKIVEDMEVKLVLETALHYSEEHLVELASIFKQENYPIPIGFSEADVNVKAPRLYSDTYTLYFIRSMGKAGIAANGASVSSAAREDIRKLYSKYLSTAVKVEDEAKKVLLAKGLFVRPPHLPIPKNPEFVQSDKFLRGWLGKRRPLTAEEITHIYMNYINNLYGVSLLMGFAQVAQNEKVKKHFIRGVDLSKDILDVLKILLDESNLPAPMTWDAEVSDSTVPPFSDKLMLFQCNALTSISLANIGGSIALSFRRDIAAKYVKQLGSVGLYAEDGAELMIRSGWFESPPHSADRKELME</sequence>
<reference evidence="1 2" key="1">
    <citation type="submission" date="2021-06" db="EMBL/GenBank/DDBJ databases">
        <title>Bacillus sp. RD4P76, an endophyte from a halophyte.</title>
        <authorList>
            <person name="Sun J.-Q."/>
        </authorList>
    </citation>
    <scope>NUCLEOTIDE SEQUENCE [LARGE SCALE GENOMIC DNA]</scope>
    <source>
        <strain evidence="1 2">CGMCC 1.15917</strain>
    </source>
</reference>
<comment type="caution">
    <text evidence="1">The sequence shown here is derived from an EMBL/GenBank/DDBJ whole genome shotgun (WGS) entry which is preliminary data.</text>
</comment>
<evidence type="ECO:0000313" key="2">
    <source>
        <dbReference type="Proteomes" id="UP000784880"/>
    </source>
</evidence>
<name>A0ABS6JDZ7_9BACI</name>
<dbReference type="Proteomes" id="UP000784880">
    <property type="component" value="Unassembled WGS sequence"/>
</dbReference>
<proteinExistence type="predicted"/>
<evidence type="ECO:0000313" key="1">
    <source>
        <dbReference type="EMBL" id="MBU9711897.1"/>
    </source>
</evidence>
<keyword evidence="2" id="KW-1185">Reference proteome</keyword>
<organism evidence="1 2">
    <name type="scientific">Evansella tamaricis</name>
    <dbReference type="NCBI Taxonomy" id="2069301"/>
    <lineage>
        <taxon>Bacteria</taxon>
        <taxon>Bacillati</taxon>
        <taxon>Bacillota</taxon>
        <taxon>Bacilli</taxon>
        <taxon>Bacillales</taxon>
        <taxon>Bacillaceae</taxon>
        <taxon>Evansella</taxon>
    </lineage>
</organism>
<gene>
    <name evidence="1" type="ORF">KS419_09120</name>
</gene>
<dbReference type="InterPro" id="IPR021617">
    <property type="entry name" value="DUF3231"/>
</dbReference>
<dbReference type="Pfam" id="PF11553">
    <property type="entry name" value="DUF3231"/>
    <property type="match status" value="2"/>
</dbReference>
<dbReference type="RefSeq" id="WP_217065999.1">
    <property type="nucleotide sequence ID" value="NZ_JAHQCS010000088.1"/>
</dbReference>